<feature type="transmembrane region" description="Helical" evidence="2">
    <location>
        <begin position="328"/>
        <end position="349"/>
    </location>
</feature>
<keyword evidence="5" id="KW-1185">Reference proteome</keyword>
<dbReference type="OrthoDB" id="416253at2759"/>
<evidence type="ECO:0000259" key="3">
    <source>
        <dbReference type="Pfam" id="PF00248"/>
    </source>
</evidence>
<dbReference type="SUPFAM" id="SSF51430">
    <property type="entry name" value="NAD(P)-linked oxidoreductase"/>
    <property type="match status" value="1"/>
</dbReference>
<dbReference type="AlphaFoldDB" id="A0A9Q8UVL6"/>
<evidence type="ECO:0000313" key="5">
    <source>
        <dbReference type="Proteomes" id="UP000756132"/>
    </source>
</evidence>
<reference evidence="4" key="1">
    <citation type="submission" date="2021-12" db="EMBL/GenBank/DDBJ databases">
        <authorList>
            <person name="Zaccaron A."/>
            <person name="Stergiopoulos I."/>
        </authorList>
    </citation>
    <scope>NUCLEOTIDE SEQUENCE</scope>
    <source>
        <strain evidence="4">Race5_Kim</strain>
    </source>
</reference>
<dbReference type="PANTHER" id="PTHR11732">
    <property type="entry name" value="ALDO/KETO REDUCTASE"/>
    <property type="match status" value="1"/>
</dbReference>
<reference evidence="4" key="2">
    <citation type="journal article" date="2022" name="Microb. Genom.">
        <title>A chromosome-scale genome assembly of the tomato pathogen Cladosporium fulvum reveals a compartmentalized genome architecture and the presence of a dispensable chromosome.</title>
        <authorList>
            <person name="Zaccaron A.Z."/>
            <person name="Chen L.H."/>
            <person name="Samaras A."/>
            <person name="Stergiopoulos I."/>
        </authorList>
    </citation>
    <scope>NUCLEOTIDE SEQUENCE</scope>
    <source>
        <strain evidence="4">Race5_Kim</strain>
    </source>
</reference>
<accession>A0A9Q8UVL6</accession>
<evidence type="ECO:0000313" key="4">
    <source>
        <dbReference type="EMBL" id="UJO24098.1"/>
    </source>
</evidence>
<dbReference type="RefSeq" id="XP_047768464.1">
    <property type="nucleotide sequence ID" value="XM_047912447.1"/>
</dbReference>
<dbReference type="GeneID" id="71993177"/>
<dbReference type="GO" id="GO:0016491">
    <property type="term" value="F:oxidoreductase activity"/>
    <property type="evidence" value="ECO:0007669"/>
    <property type="project" value="UniProtKB-KW"/>
</dbReference>
<dbReference type="Proteomes" id="UP000756132">
    <property type="component" value="Chromosome 11"/>
</dbReference>
<feature type="domain" description="NADP-dependent oxidoreductase" evidence="3">
    <location>
        <begin position="174"/>
        <end position="296"/>
    </location>
</feature>
<dbReference type="Pfam" id="PF00248">
    <property type="entry name" value="Aldo_ket_red"/>
    <property type="match status" value="1"/>
</dbReference>
<proteinExistence type="predicted"/>
<dbReference type="InterPro" id="IPR023210">
    <property type="entry name" value="NADP_OxRdtase_dom"/>
</dbReference>
<evidence type="ECO:0000256" key="1">
    <source>
        <dbReference type="ARBA" id="ARBA00023002"/>
    </source>
</evidence>
<dbReference type="KEGG" id="ffu:CLAFUR5_13299"/>
<keyword evidence="1" id="KW-0560">Oxidoreductase</keyword>
<organism evidence="4 5">
    <name type="scientific">Passalora fulva</name>
    <name type="common">Tomato leaf mold</name>
    <name type="synonym">Cladosporium fulvum</name>
    <dbReference type="NCBI Taxonomy" id="5499"/>
    <lineage>
        <taxon>Eukaryota</taxon>
        <taxon>Fungi</taxon>
        <taxon>Dikarya</taxon>
        <taxon>Ascomycota</taxon>
        <taxon>Pezizomycotina</taxon>
        <taxon>Dothideomycetes</taxon>
        <taxon>Dothideomycetidae</taxon>
        <taxon>Mycosphaerellales</taxon>
        <taxon>Mycosphaerellaceae</taxon>
        <taxon>Fulvia</taxon>
    </lineage>
</organism>
<dbReference type="EMBL" id="CP090173">
    <property type="protein sequence ID" value="UJO24098.1"/>
    <property type="molecule type" value="Genomic_DNA"/>
</dbReference>
<evidence type="ECO:0000256" key="2">
    <source>
        <dbReference type="SAM" id="Phobius"/>
    </source>
</evidence>
<dbReference type="PRINTS" id="PR00069">
    <property type="entry name" value="ALDKETRDTASE"/>
</dbReference>
<name>A0A9Q8UVL6_PASFU</name>
<dbReference type="PROSITE" id="PS00798">
    <property type="entry name" value="ALDOKETO_REDUCTASE_1"/>
    <property type="match status" value="1"/>
</dbReference>
<keyword evidence="2" id="KW-0812">Transmembrane</keyword>
<dbReference type="InterPro" id="IPR020471">
    <property type="entry name" value="AKR"/>
</dbReference>
<dbReference type="Gene3D" id="3.20.20.100">
    <property type="entry name" value="NADP-dependent oxidoreductase domain"/>
    <property type="match status" value="1"/>
</dbReference>
<dbReference type="InterPro" id="IPR018170">
    <property type="entry name" value="Aldo/ket_reductase_CS"/>
</dbReference>
<protein>
    <submittedName>
        <fullName evidence="4">Glycerol 2-dehydrogenase (NADP(+))</fullName>
    </submittedName>
</protein>
<sequence>MSQTTLPIDTSLGRLDTLPGELRNQIYGYALASDGKIGFDCYQVKDGTLRFCHKRPRNGSSELALATFTSLSLTSRAIATESRPLFYDTNTFEITFVEAKQARDWRGRLEWRTVQYGVSRERIVMVPGWNWKTPFCAPGFAIECLAKTRKLEMRDTRTVTLNDGNKIPLLGFGTASDRKKVKQAVAAAIETGYRHIDTASVYNTEVEVGEAIKESGMPREDVFLTTKLHNTDHARVAEALKESMQRLQTNYVDLYLIHWPCSVDPEDNSKVLPHWDYVKTWQEMQKLSATGKVKSIFGPKHRLWAFTICLIVLPASLILWGVGAAHQIHWFGLIVAMCGTAFCNCCGITPSVNFLVDSYPAVSGDGMTTVVIIRNTMSFDHPLAEWSRHAELLHQCCVRREDSGLCCVPGHDMEGEDVEVEVEGGVLEKKHVSMGMVH</sequence>
<gene>
    <name evidence="4" type="ORF">CLAFUR5_13299</name>
</gene>
<feature type="transmembrane region" description="Helical" evidence="2">
    <location>
        <begin position="303"/>
        <end position="322"/>
    </location>
</feature>
<keyword evidence="2" id="KW-0472">Membrane</keyword>
<keyword evidence="2" id="KW-1133">Transmembrane helix</keyword>
<dbReference type="CDD" id="cd19071">
    <property type="entry name" value="AKR_AKR1-5-like"/>
    <property type="match status" value="1"/>
</dbReference>
<dbReference type="InterPro" id="IPR036812">
    <property type="entry name" value="NAD(P)_OxRdtase_dom_sf"/>
</dbReference>